<dbReference type="SMR" id="A0A8I6XDY6"/>
<name>A0A8I6XDY6_HORVV</name>
<evidence type="ECO:0000256" key="5">
    <source>
        <dbReference type="ARBA" id="ARBA00022989"/>
    </source>
</evidence>
<dbReference type="GO" id="GO:0016020">
    <property type="term" value="C:membrane"/>
    <property type="evidence" value="ECO:0007669"/>
    <property type="project" value="UniProtKB-SubCell"/>
</dbReference>
<dbReference type="EnsemblPlants" id="HORVU.MOREX.r3.2HG0202930.1">
    <property type="protein sequence ID" value="HORVU.MOREX.r3.2HG0202930.1"/>
    <property type="gene ID" value="HORVU.MOREX.r3.2HG0202930"/>
</dbReference>
<dbReference type="Gramene" id="HORVU.MOREX.r2.2HG0168800.1">
    <property type="protein sequence ID" value="HORVU.MOREX.r2.2HG0168800.1"/>
    <property type="gene ID" value="HORVU.MOREX.r2.2HG0168800"/>
</dbReference>
<dbReference type="SUPFAM" id="SSF54001">
    <property type="entry name" value="Cysteine proteinases"/>
    <property type="match status" value="1"/>
</dbReference>
<keyword evidence="5" id="KW-1133">Transmembrane helix</keyword>
<dbReference type="InterPro" id="IPR013201">
    <property type="entry name" value="Prot_inhib_I29"/>
</dbReference>
<dbReference type="PANTHER" id="PTHR22811">
    <property type="entry name" value="TRANSMEMBRANE EMP24 DOMAIN-CONTAINING PROTEIN"/>
    <property type="match status" value="1"/>
</dbReference>
<proteinExistence type="inferred from homology"/>
<evidence type="ECO:0000313" key="10">
    <source>
        <dbReference type="EnsemblPlants" id="HORVU.MOREX.r3.2HG0202930.1"/>
    </source>
</evidence>
<dbReference type="Pfam" id="PF01105">
    <property type="entry name" value="EMP24_GP25L"/>
    <property type="match status" value="1"/>
</dbReference>
<dbReference type="Gene3D" id="1.10.287.2250">
    <property type="match status" value="1"/>
</dbReference>
<evidence type="ECO:0000256" key="4">
    <source>
        <dbReference type="ARBA" id="ARBA00022729"/>
    </source>
</evidence>
<dbReference type="InterPro" id="IPR009038">
    <property type="entry name" value="GOLD_dom"/>
</dbReference>
<keyword evidence="11" id="KW-1185">Reference proteome</keyword>
<dbReference type="SMART" id="SM00848">
    <property type="entry name" value="Inhibitor_I29"/>
    <property type="match status" value="1"/>
</dbReference>
<evidence type="ECO:0000256" key="3">
    <source>
        <dbReference type="ARBA" id="ARBA00022692"/>
    </source>
</evidence>
<keyword evidence="6" id="KW-0472">Membrane</keyword>
<evidence type="ECO:0000256" key="2">
    <source>
        <dbReference type="ARBA" id="ARBA00007104"/>
    </source>
</evidence>
<reference evidence="10" key="3">
    <citation type="submission" date="2022-01" db="UniProtKB">
        <authorList>
            <consortium name="EnsemblPlants"/>
        </authorList>
    </citation>
    <scope>IDENTIFICATION</scope>
    <source>
        <strain evidence="10">subsp. vulgare</strain>
    </source>
</reference>
<reference evidence="11" key="1">
    <citation type="journal article" date="2012" name="Nature">
        <title>A physical, genetic and functional sequence assembly of the barley genome.</title>
        <authorList>
            <consortium name="The International Barley Genome Sequencing Consortium"/>
            <person name="Mayer K.F."/>
            <person name="Waugh R."/>
            <person name="Brown J.W."/>
            <person name="Schulman A."/>
            <person name="Langridge P."/>
            <person name="Platzer M."/>
            <person name="Fincher G.B."/>
            <person name="Muehlbauer G.J."/>
            <person name="Sato K."/>
            <person name="Close T.J."/>
            <person name="Wise R.P."/>
            <person name="Stein N."/>
        </authorList>
    </citation>
    <scope>NUCLEOTIDE SEQUENCE [LARGE SCALE GENOMIC DNA]</scope>
    <source>
        <strain evidence="11">cv. Morex</strain>
    </source>
</reference>
<evidence type="ECO:0000256" key="7">
    <source>
        <dbReference type="ARBA" id="ARBA00037847"/>
    </source>
</evidence>
<evidence type="ECO:0000313" key="11">
    <source>
        <dbReference type="Proteomes" id="UP000011116"/>
    </source>
</evidence>
<comment type="subcellular location">
    <subcellularLocation>
        <location evidence="7">Endomembrane system</location>
        <topology evidence="7">Single-pass membrane protein</topology>
    </subcellularLocation>
    <subcellularLocation>
        <location evidence="1 8">Membrane</location>
        <topology evidence="1 8">Single-pass type I membrane protein</topology>
    </subcellularLocation>
</comment>
<feature type="domain" description="GOLD" evidence="9">
    <location>
        <begin position="57"/>
        <end position="134"/>
    </location>
</feature>
<keyword evidence="3 8" id="KW-0812">Transmembrane</keyword>
<keyword evidence="4" id="KW-0732">Signal</keyword>
<comment type="similarity">
    <text evidence="2 8">Belongs to the EMP24/GP25L family.</text>
</comment>
<dbReference type="InterPro" id="IPR036598">
    <property type="entry name" value="GOLD_dom_sf"/>
</dbReference>
<dbReference type="PROSITE" id="PS50866">
    <property type="entry name" value="GOLD"/>
    <property type="match status" value="1"/>
</dbReference>
<evidence type="ECO:0000256" key="1">
    <source>
        <dbReference type="ARBA" id="ARBA00004479"/>
    </source>
</evidence>
<evidence type="ECO:0000259" key="9">
    <source>
        <dbReference type="PROSITE" id="PS50866"/>
    </source>
</evidence>
<dbReference type="Proteomes" id="UP000011116">
    <property type="component" value="Chromosome 2H"/>
</dbReference>
<evidence type="ECO:0000256" key="8">
    <source>
        <dbReference type="RuleBase" id="RU003827"/>
    </source>
</evidence>
<evidence type="ECO:0000256" key="6">
    <source>
        <dbReference type="ARBA" id="ARBA00023136"/>
    </source>
</evidence>
<dbReference type="InterPro" id="IPR038765">
    <property type="entry name" value="Papain-like_cys_pep_sf"/>
</dbReference>
<organism evidence="10 11">
    <name type="scientific">Hordeum vulgare subsp. vulgare</name>
    <name type="common">Domesticated barley</name>
    <dbReference type="NCBI Taxonomy" id="112509"/>
    <lineage>
        <taxon>Eukaryota</taxon>
        <taxon>Viridiplantae</taxon>
        <taxon>Streptophyta</taxon>
        <taxon>Embryophyta</taxon>
        <taxon>Tracheophyta</taxon>
        <taxon>Spermatophyta</taxon>
        <taxon>Magnoliopsida</taxon>
        <taxon>Liliopsida</taxon>
        <taxon>Poales</taxon>
        <taxon>Poaceae</taxon>
        <taxon>BOP clade</taxon>
        <taxon>Pooideae</taxon>
        <taxon>Triticodae</taxon>
        <taxon>Triticeae</taxon>
        <taxon>Hordeinae</taxon>
        <taxon>Hordeum</taxon>
    </lineage>
</organism>
<dbReference type="GO" id="GO:0012505">
    <property type="term" value="C:endomembrane system"/>
    <property type="evidence" value="ECO:0007669"/>
    <property type="project" value="UniProtKB-SubCell"/>
</dbReference>
<dbReference type="InterPro" id="IPR015720">
    <property type="entry name" value="Emp24-like"/>
</dbReference>
<dbReference type="SMART" id="SM01190">
    <property type="entry name" value="EMP24_GP25L"/>
    <property type="match status" value="1"/>
</dbReference>
<dbReference type="AlphaFoldDB" id="A0A8I6XDY6"/>
<dbReference type="SUPFAM" id="SSF101576">
    <property type="entry name" value="Supernatant protein factor (SPF), C-terminal domain"/>
    <property type="match status" value="1"/>
</dbReference>
<accession>A0A8I6XDY6</accession>
<dbReference type="Gramene" id="HORVU.MOREX.r3.2HG0202930.1">
    <property type="protein sequence ID" value="HORVU.MOREX.r3.2HG0202930.1"/>
    <property type="gene ID" value="HORVU.MOREX.r3.2HG0202930"/>
</dbReference>
<protein>
    <recommendedName>
        <fullName evidence="9">GOLD domain-containing protein</fullName>
    </recommendedName>
</protein>
<sequence>MIIMASRTKFQTHFSAGKAQFPSEPMARWRLVLTVALLAAAGWRADALSVKVTGTGTECVHELAPYEGDSVLGYFVAHRDIDLTVTSPGGNTIHTSKGKSSDNIEFKAPSGGIYKFCFHNPCGAPETVSFYIHIGRIPNVHNLAKYGHNLVLLEALEEEAMRKRFKEWMDRYHRKYKDEEEKAQRYELFKKCAEKVDKLNALPDGVTYGTNHFCDRSEEEMQPYFTGELDVEE</sequence>
<dbReference type="Pfam" id="PF08246">
    <property type="entry name" value="Inhibitor_I29"/>
    <property type="match status" value="1"/>
</dbReference>
<reference evidence="10" key="2">
    <citation type="submission" date="2020-10" db="EMBL/GenBank/DDBJ databases">
        <authorList>
            <person name="Scholz U."/>
            <person name="Mascher M."/>
            <person name="Fiebig A."/>
        </authorList>
    </citation>
    <scope>NUCLEOTIDE SEQUENCE [LARGE SCALE GENOMIC DNA]</scope>
    <source>
        <strain evidence="10">cv. Morex</strain>
    </source>
</reference>